<evidence type="ECO:0000313" key="2">
    <source>
        <dbReference type="Proteomes" id="UP001596083"/>
    </source>
</evidence>
<keyword evidence="2" id="KW-1185">Reference proteome</keyword>
<reference evidence="2" key="1">
    <citation type="journal article" date="2019" name="Int. J. Syst. Evol. Microbiol.">
        <title>The Global Catalogue of Microorganisms (GCM) 10K type strain sequencing project: providing services to taxonomists for standard genome sequencing and annotation.</title>
        <authorList>
            <consortium name="The Broad Institute Genomics Platform"/>
            <consortium name="The Broad Institute Genome Sequencing Center for Infectious Disease"/>
            <person name="Wu L."/>
            <person name="Ma J."/>
        </authorList>
    </citation>
    <scope>NUCLEOTIDE SEQUENCE [LARGE SCALE GENOMIC DNA]</scope>
    <source>
        <strain evidence="2">CGMCC 4.7304</strain>
    </source>
</reference>
<dbReference type="SUPFAM" id="SSF55846">
    <property type="entry name" value="N-acetylmuramoyl-L-alanine amidase-like"/>
    <property type="match status" value="1"/>
</dbReference>
<dbReference type="RefSeq" id="WP_390320980.1">
    <property type="nucleotide sequence ID" value="NZ_JBHSPB010000029.1"/>
</dbReference>
<accession>A0ABW0ZAK3</accession>
<protein>
    <submittedName>
        <fullName evidence="1">N-acetylmuramoyl-L-alanine amidase</fullName>
    </submittedName>
</protein>
<dbReference type="InterPro" id="IPR036505">
    <property type="entry name" value="Amidase/PGRP_sf"/>
</dbReference>
<comment type="caution">
    <text evidence="1">The sequence shown here is derived from an EMBL/GenBank/DDBJ whole genome shotgun (WGS) entry which is preliminary data.</text>
</comment>
<proteinExistence type="predicted"/>
<dbReference type="EMBL" id="JBHSPB010000029">
    <property type="protein sequence ID" value="MFC5724519.1"/>
    <property type="molecule type" value="Genomic_DNA"/>
</dbReference>
<dbReference type="Gene3D" id="3.40.80.10">
    <property type="entry name" value="Peptidoglycan recognition protein-like"/>
    <property type="match status" value="1"/>
</dbReference>
<organism evidence="1 2">
    <name type="scientific">Streptomyces gamaensis</name>
    <dbReference type="NCBI Taxonomy" id="1763542"/>
    <lineage>
        <taxon>Bacteria</taxon>
        <taxon>Bacillati</taxon>
        <taxon>Actinomycetota</taxon>
        <taxon>Actinomycetes</taxon>
        <taxon>Kitasatosporales</taxon>
        <taxon>Streptomycetaceae</taxon>
        <taxon>Streptomyces</taxon>
    </lineage>
</organism>
<gene>
    <name evidence="1" type="ORF">ACFP1Z_30625</name>
</gene>
<dbReference type="Proteomes" id="UP001596083">
    <property type="component" value="Unassembled WGS sequence"/>
</dbReference>
<name>A0ABW0ZAK3_9ACTN</name>
<evidence type="ECO:0000313" key="1">
    <source>
        <dbReference type="EMBL" id="MFC5724519.1"/>
    </source>
</evidence>
<sequence length="79" mass="8921">MKQSIADLLAWKLDQYHLDPLGRTELTSRGGSGNPHPSGTRLTVDVITSHRDVNSTLCPGQKMYDFLPELRRQVADRMK</sequence>